<feature type="compositionally biased region" description="Basic and acidic residues" evidence="1">
    <location>
        <begin position="2234"/>
        <end position="2260"/>
    </location>
</feature>
<feature type="region of interest" description="Disordered" evidence="1">
    <location>
        <begin position="2625"/>
        <end position="2656"/>
    </location>
</feature>
<proteinExistence type="predicted"/>
<feature type="region of interest" description="Disordered" evidence="1">
    <location>
        <begin position="2214"/>
        <end position="2290"/>
    </location>
</feature>
<feature type="compositionally biased region" description="Low complexity" evidence="1">
    <location>
        <begin position="2220"/>
        <end position="2233"/>
    </location>
</feature>
<reference evidence="2" key="1">
    <citation type="submission" date="2023-10" db="EMBL/GenBank/DDBJ databases">
        <authorList>
            <person name="Chen Y."/>
            <person name="Shah S."/>
            <person name="Dougan E. K."/>
            <person name="Thang M."/>
            <person name="Chan C."/>
        </authorList>
    </citation>
    <scope>NUCLEOTIDE SEQUENCE [LARGE SCALE GENOMIC DNA]</scope>
</reference>
<feature type="compositionally biased region" description="Basic and acidic residues" evidence="1">
    <location>
        <begin position="1434"/>
        <end position="1455"/>
    </location>
</feature>
<feature type="compositionally biased region" description="Basic residues" evidence="1">
    <location>
        <begin position="2783"/>
        <end position="2792"/>
    </location>
</feature>
<protein>
    <submittedName>
        <fullName evidence="2">Uncharacterized protein</fullName>
    </submittedName>
</protein>
<evidence type="ECO:0000256" key="1">
    <source>
        <dbReference type="SAM" id="MobiDB-lite"/>
    </source>
</evidence>
<gene>
    <name evidence="2" type="ORF">PCOR1329_LOCUS40242</name>
</gene>
<dbReference type="Proteomes" id="UP001189429">
    <property type="component" value="Unassembled WGS sequence"/>
</dbReference>
<organism evidence="2 3">
    <name type="scientific">Prorocentrum cordatum</name>
    <dbReference type="NCBI Taxonomy" id="2364126"/>
    <lineage>
        <taxon>Eukaryota</taxon>
        <taxon>Sar</taxon>
        <taxon>Alveolata</taxon>
        <taxon>Dinophyceae</taxon>
        <taxon>Prorocentrales</taxon>
        <taxon>Prorocentraceae</taxon>
        <taxon>Prorocentrum</taxon>
    </lineage>
</organism>
<feature type="region of interest" description="Disordered" evidence="1">
    <location>
        <begin position="2544"/>
        <end position="2589"/>
    </location>
</feature>
<comment type="caution">
    <text evidence="2">The sequence shown here is derived from an EMBL/GenBank/DDBJ whole genome shotgun (WGS) entry which is preliminary data.</text>
</comment>
<evidence type="ECO:0000313" key="2">
    <source>
        <dbReference type="EMBL" id="CAK0846858.1"/>
    </source>
</evidence>
<keyword evidence="3" id="KW-1185">Reference proteome</keyword>
<feature type="region of interest" description="Disordered" evidence="1">
    <location>
        <begin position="2422"/>
        <end position="2523"/>
    </location>
</feature>
<feature type="region of interest" description="Disordered" evidence="1">
    <location>
        <begin position="2783"/>
        <end position="2820"/>
    </location>
</feature>
<name>A0ABN9TLJ9_9DINO</name>
<feature type="compositionally biased region" description="Polar residues" evidence="1">
    <location>
        <begin position="2280"/>
        <end position="2289"/>
    </location>
</feature>
<sequence>MAVLQQGGLPIPRHEFDNVQADGRRAPRRHERQWNVIFGRMVELVARSPTHVHRGLKTFSAIDRVFTACPTWLLKQTWQQAEADADGRKLQADSAVPLRMSGARELISAYAAAAALDSFAAHPPTMLDLHTRILQEVGARMRDRRLQREPNSKASRAMVFRCMARCIWRQDYNFAARLIHVRSWLSEFVEVRPGRVLLVDGAAFHAAHDRAQRADLLRREARRGQLAPGGPPSPAQAGPAAPAPLRQQLAGQRRAHERRMKLWSPFGKRVVNTPSERAAALAAHRAPVFSSVTPVDERAAQRCLDRLSPRLAPEQLAGWGAEEGSNVLAHALRWMTLGRPIGARFARALAVFPPKGTREADKDGVVRPASDARPLALKQCSNKVLASAVHLVLAKIIAPVISPIQRGFMRGRNFLHNVLDLDTFSHIASFGPEALMVQPLLLSFDFAQAFAALSQRWLFLSLRALGLPIGILYVLAMFYFDAQMFEESHAGLTFLFIVNSGVLQGCPLSGDLYAIGTNVFLIDLAASLEERRLGIARACADDLGAIAYGPHGCRVLARVLGLCRRLAGLTLKISKRAAALACLAAADAAWAAFDIAEQLLYLSVILGVNVSLETQWAPQLAAWRERAGAISKTGSCFYTATALYHRHAIPVLGYKGQLFPLPWNLTRDEMHIHSRLFHWPANSLTRADWHVLEDFGAPALTSANVCVAAVRLRAVLTTLAGWEANLTLLRRSAKAHLPTAVSAQGRCAASWRSDAPLVLHLRAASEGLNDSPKLCAAGLAALDHARELLQSRSAAMDGGSLAAPGGKLRLQGALLRTLHTSVFTNDLASTMTRRMRRWHPSVETPEALDWEALAGDLRRLPQAWRMALLRTWARAWPTAARLQSRDEPCIFGCPAGADSMVHYDERPRLRGAAERALGHALAPSAHERLALDTGATSRPAAFARARDIPPGGGRERDITKQAEGFEHIGEEGAAWRRLVLKAIKIKRLQGYWSQLGQYLNYVKNVRGRFSEWLQKVNSYVISVFGVGFKAVIEWAVDQANDSVALTTAAAVAQFVDEAIDGEEVDAIDEKLSQLYALSISLTEGESFGLVVSAGQVRGAEALRLLVRRWGPTSGGRRRVLLKKIMAPNRAAKLENLAGEIAKWEELIRRCERARLRGRDVRPDDEIKMSALESLVSQDVELHLALNRTRLNDYPATRGEARSFLGARQALEALGRARGGPMDVDAFVKGHSRGKGGEGDLDNFEETNRTVSTQLPASASQVSPSTSLSFDAFEKVAEPNSAEAKPDRKHYGKIIATTFDTGAAATAFPPGQEGDCTEPDGNYYRIATGEIVQLNLKGRRANIRKPLLSALAAASKGHFAWIGAFGGYLLQESEFTRKILHVIDACVAEENKGIVPLYLLDGICKMGALMDAPETRRFHGASERPAASGLAGVGADREITDTSDGESRPTKAEFEQHEATGHAACRDWREVCCAARGVGQQHELHGDPREGADPVASIDFAFMGEKAGEEEDQEDNFPMLVARDSKTKPPYSSAVPGKKVTNFTVKILMGVILHRGYRRLIVQSDGEAAISALKTAVAAAPPAVEFSPRESPPGADGISAEQRWLGRDWKKLEAEFGGERAMHRPPAPSGRRSAMKGRMKSGNFLGYHMRTGALLATAVDGVEKGQGFKRLPKERAWGGKDWDALCGVPWATRPVEEAGATPRTPLAAVPSMGPRAPRARCALRRDIEKCGATAGRMGCQELMQKGKTMRAHAEGCRERIAEMMKGDPQARSGSAELLYPSQVEPREYEVVIMELREFARIDYSAEDMEMERFAEMTFRFGLAPGPAVDIETGWDLRLPAQRKARMEQLARQDPLLTVTSPPCTSFTNLRKFSDAKRDPKVVEAEILEGETHLNLCMRICKERYKAEKLFLREAPWSASSWCRPSVQGVIKMENVFLLHGPMCRWHMEAIGPGGKSGFVRNVTGWFTNSELLANIVEGYCECPHPHEEESEVFVEYQDDNFIDDVTGDILDCEGAQAHFYGDVRRVVYVELPEEETCEDPEPVVGKLFMATHGAVLSRYGFKVTGVMGSRATSEQSAVYLNRKVIRDLGLESAMEVTALAVKRSVMDVLKVDRESQKFDDEKAKTYRSVTMRVAFRNAEHDASLRDPSCVVCELCLLALCTRRCGHRGCRDYSCLTLALPRNGCGHGLPAPGQAENAVVTRGELNRIIGDIVREAMQGRDSSGSTSAAAASSGGAERHERPERNEKKDDPWLNGDPWKDGAIDGSSGWRDQSGWGGDEQKGTWQDWTGKSGSWRDWKAEADRPQGTLAATLVLAVLGGKNSKGNPPRAADATQAFLRARQARIRGERAPGEPDSDGYIWDDPADPSMAAAQAQLEDFGEKLDTIEDRILNAEQGIGQLGFMLQQIGPGVAALLQQHGLLSTPGGAVQEDPWVGGQAGPAGASGSGGSPGSGGPGAPHQSLQGGGPPLSTTTPPLASGDSEIELSDVGGGGQDTTPTTTPSEAAMSQSQWWPLPPIPEQPESQLEQDSWEVIADPDLPWCIRAKAEAGRAASSPPDVKRARLDSAPPESAGPDPSYPSVPGPSSSFEPSRTVAERVQDIEDRRARHVAVLTDVPRCRLACLGAHSCSGAPRAPGPAPAAYLGGPGGAHRPPARGHGRPARLRRRWLRPAGHQALRPVRRRGVLLWRVPAQGVEDPQGSVQASGSRRDRLPNAARRGCALLRARCAAGDGRPEQEAAGGAGGAHKDGHGLRDRRRLPGARACGRHGPRLHRVPGLVRGGAAAVRHGVRVRAHRRQQGPTQHDEENDADREDADKVWKRRRTSS</sequence>
<feature type="compositionally biased region" description="Gly residues" evidence="1">
    <location>
        <begin position="2433"/>
        <end position="2453"/>
    </location>
</feature>
<dbReference type="EMBL" id="CAUYUJ010014851">
    <property type="protein sequence ID" value="CAK0846858.1"/>
    <property type="molecule type" value="Genomic_DNA"/>
</dbReference>
<feature type="region of interest" description="Disordered" evidence="1">
    <location>
        <begin position="223"/>
        <end position="243"/>
    </location>
</feature>
<accession>A0ABN9TLJ9</accession>
<feature type="region of interest" description="Disordered" evidence="1">
    <location>
        <begin position="1417"/>
        <end position="1455"/>
    </location>
</feature>
<feature type="compositionally biased region" description="Low complexity" evidence="1">
    <location>
        <begin position="2465"/>
        <end position="2476"/>
    </location>
</feature>
<feature type="region of interest" description="Disordered" evidence="1">
    <location>
        <begin position="2724"/>
        <end position="2770"/>
    </location>
</feature>
<feature type="compositionally biased region" description="Basic residues" evidence="1">
    <location>
        <begin position="2748"/>
        <end position="2768"/>
    </location>
</feature>
<evidence type="ECO:0000313" key="3">
    <source>
        <dbReference type="Proteomes" id="UP001189429"/>
    </source>
</evidence>